<evidence type="ECO:0000256" key="15">
    <source>
        <dbReference type="ARBA" id="ARBA00023136"/>
    </source>
</evidence>
<dbReference type="Gene3D" id="2.70.150.10">
    <property type="entry name" value="Calcium-transporting ATPase, cytoplasmic transduction domain A"/>
    <property type="match status" value="1"/>
</dbReference>
<keyword evidence="9" id="KW-0186">Copper</keyword>
<evidence type="ECO:0000256" key="4">
    <source>
        <dbReference type="ARBA" id="ARBA00022475"/>
    </source>
</evidence>
<evidence type="ECO:0000256" key="7">
    <source>
        <dbReference type="ARBA" id="ARBA00022737"/>
    </source>
</evidence>
<keyword evidence="4 16" id="KW-1003">Cell membrane</keyword>
<dbReference type="InterPro" id="IPR001757">
    <property type="entry name" value="P_typ_ATPase"/>
</dbReference>
<dbReference type="GO" id="GO:0055070">
    <property type="term" value="P:copper ion homeostasis"/>
    <property type="evidence" value="ECO:0007669"/>
    <property type="project" value="TreeGrafter"/>
</dbReference>
<dbReference type="Gene3D" id="3.30.70.100">
    <property type="match status" value="2"/>
</dbReference>
<dbReference type="NCBIfam" id="TIGR01494">
    <property type="entry name" value="ATPase_P-type"/>
    <property type="match status" value="1"/>
</dbReference>
<evidence type="ECO:0000256" key="8">
    <source>
        <dbReference type="ARBA" id="ARBA00022741"/>
    </source>
</evidence>
<comment type="subcellular location">
    <subcellularLocation>
        <location evidence="1">Cell membrane</location>
        <topology evidence="1">Multi-pass membrane protein</topology>
    </subcellularLocation>
</comment>
<dbReference type="InterPro" id="IPR036412">
    <property type="entry name" value="HAD-like_sf"/>
</dbReference>
<dbReference type="InterPro" id="IPR008250">
    <property type="entry name" value="ATPase_P-typ_transduc_dom_A_sf"/>
</dbReference>
<keyword evidence="14" id="KW-0406">Ion transport</keyword>
<dbReference type="PROSITE" id="PS50846">
    <property type="entry name" value="HMA_2"/>
    <property type="match status" value="2"/>
</dbReference>
<comment type="similarity">
    <text evidence="2 16">Belongs to the cation transport ATPase (P-type) (TC 3.A.3) family. Type IB subfamily.</text>
</comment>
<evidence type="ECO:0000256" key="2">
    <source>
        <dbReference type="ARBA" id="ARBA00006024"/>
    </source>
</evidence>
<protein>
    <submittedName>
        <fullName evidence="19">Heavy metal translocating P-type ATPase</fullName>
    </submittedName>
</protein>
<dbReference type="Pfam" id="PF00122">
    <property type="entry name" value="E1-E2_ATPase"/>
    <property type="match status" value="1"/>
</dbReference>
<dbReference type="GO" id="GO:0043682">
    <property type="term" value="F:P-type divalent copper transporter activity"/>
    <property type="evidence" value="ECO:0007669"/>
    <property type="project" value="TreeGrafter"/>
</dbReference>
<evidence type="ECO:0000313" key="20">
    <source>
        <dbReference type="Proteomes" id="UP001165306"/>
    </source>
</evidence>
<keyword evidence="10 16" id="KW-0067">ATP-binding</keyword>
<keyword evidence="11" id="KW-0460">Magnesium</keyword>
<feature type="transmembrane region" description="Helical" evidence="16">
    <location>
        <begin position="396"/>
        <end position="419"/>
    </location>
</feature>
<keyword evidence="9" id="KW-0187">Copper transport</keyword>
<dbReference type="RefSeq" id="WP_284056038.1">
    <property type="nucleotide sequence ID" value="NZ_JAMSLR010000002.1"/>
</dbReference>
<feature type="domain" description="HMA" evidence="18">
    <location>
        <begin position="766"/>
        <end position="832"/>
    </location>
</feature>
<feature type="transmembrane region" description="Helical" evidence="16">
    <location>
        <begin position="701"/>
        <end position="722"/>
    </location>
</feature>
<feature type="domain" description="HMA" evidence="18">
    <location>
        <begin position="29"/>
        <end position="95"/>
    </location>
</feature>
<dbReference type="GO" id="GO:0005507">
    <property type="term" value="F:copper ion binding"/>
    <property type="evidence" value="ECO:0007669"/>
    <property type="project" value="InterPro"/>
</dbReference>
<keyword evidence="6 16" id="KW-0479">Metal-binding</keyword>
<dbReference type="GO" id="GO:0060003">
    <property type="term" value="P:copper ion export"/>
    <property type="evidence" value="ECO:0007669"/>
    <property type="project" value="UniProtKB-ARBA"/>
</dbReference>
<evidence type="ECO:0000256" key="6">
    <source>
        <dbReference type="ARBA" id="ARBA00022723"/>
    </source>
</evidence>
<keyword evidence="3" id="KW-0813">Transport</keyword>
<dbReference type="InterPro" id="IPR044492">
    <property type="entry name" value="P_typ_ATPase_HD_dom"/>
</dbReference>
<feature type="transmembrane region" description="Helical" evidence="16">
    <location>
        <begin position="144"/>
        <end position="168"/>
    </location>
</feature>
<dbReference type="Gene3D" id="3.40.50.1000">
    <property type="entry name" value="HAD superfamily/HAD-like"/>
    <property type="match status" value="1"/>
</dbReference>
<dbReference type="SFLD" id="SFLDG00002">
    <property type="entry name" value="C1.7:_P-type_atpase_like"/>
    <property type="match status" value="1"/>
</dbReference>
<dbReference type="NCBIfam" id="TIGR01511">
    <property type="entry name" value="ATPase-IB1_Cu"/>
    <property type="match status" value="1"/>
</dbReference>
<feature type="coiled-coil region" evidence="17">
    <location>
        <begin position="810"/>
        <end position="837"/>
    </location>
</feature>
<reference evidence="19" key="1">
    <citation type="submission" date="2022-06" db="EMBL/GenBank/DDBJ databases">
        <title>CFH 74404 Thermomicrobiaceae sp.</title>
        <authorList>
            <person name="Ming H."/>
            <person name="Li W.-J."/>
            <person name="Zhao Z."/>
        </authorList>
    </citation>
    <scope>NUCLEOTIDE SEQUENCE</scope>
    <source>
        <strain evidence="19">CFH 74404</strain>
    </source>
</reference>
<dbReference type="NCBIfam" id="TIGR00003">
    <property type="entry name" value="copper ion binding protein"/>
    <property type="match status" value="1"/>
</dbReference>
<evidence type="ECO:0000259" key="18">
    <source>
        <dbReference type="PROSITE" id="PS50846"/>
    </source>
</evidence>
<organism evidence="19 20">
    <name type="scientific">Thermalbibacter longus</name>
    <dbReference type="NCBI Taxonomy" id="2951981"/>
    <lineage>
        <taxon>Bacteria</taxon>
        <taxon>Pseudomonadati</taxon>
        <taxon>Thermomicrobiota</taxon>
        <taxon>Thermomicrobia</taxon>
        <taxon>Thermomicrobiales</taxon>
        <taxon>Thermomicrobiaceae</taxon>
        <taxon>Thermalbibacter</taxon>
    </lineage>
</organism>
<dbReference type="InterPro" id="IPR023214">
    <property type="entry name" value="HAD_sf"/>
</dbReference>
<evidence type="ECO:0000256" key="14">
    <source>
        <dbReference type="ARBA" id="ARBA00023065"/>
    </source>
</evidence>
<keyword evidence="15 16" id="KW-0472">Membrane</keyword>
<dbReference type="InterPro" id="IPR006121">
    <property type="entry name" value="HMA_dom"/>
</dbReference>
<evidence type="ECO:0000256" key="1">
    <source>
        <dbReference type="ARBA" id="ARBA00004651"/>
    </source>
</evidence>
<dbReference type="NCBIfam" id="TIGR01525">
    <property type="entry name" value="ATPase-IB_hvy"/>
    <property type="match status" value="1"/>
</dbReference>
<dbReference type="GO" id="GO:0005886">
    <property type="term" value="C:plasma membrane"/>
    <property type="evidence" value="ECO:0007669"/>
    <property type="project" value="UniProtKB-SubCell"/>
</dbReference>
<evidence type="ECO:0000256" key="3">
    <source>
        <dbReference type="ARBA" id="ARBA00022448"/>
    </source>
</evidence>
<dbReference type="SFLD" id="SFLDS00003">
    <property type="entry name" value="Haloacid_Dehalogenase"/>
    <property type="match status" value="1"/>
</dbReference>
<dbReference type="Gene3D" id="3.40.1110.10">
    <property type="entry name" value="Calcium-transporting ATPase, cytoplasmic domain N"/>
    <property type="match status" value="1"/>
</dbReference>
<feature type="transmembrane region" description="Helical" evidence="16">
    <location>
        <begin position="728"/>
        <end position="747"/>
    </location>
</feature>
<name>A0AA41WDC3_9BACT</name>
<proteinExistence type="inferred from homology"/>
<keyword evidence="5 16" id="KW-0812">Transmembrane</keyword>
<dbReference type="SUPFAM" id="SSF81653">
    <property type="entry name" value="Calcium ATPase, transduction domain A"/>
    <property type="match status" value="1"/>
</dbReference>
<evidence type="ECO:0000256" key="12">
    <source>
        <dbReference type="ARBA" id="ARBA00022967"/>
    </source>
</evidence>
<keyword evidence="8 16" id="KW-0547">Nucleotide-binding</keyword>
<dbReference type="InterPro" id="IPR059000">
    <property type="entry name" value="ATPase_P-type_domA"/>
</dbReference>
<evidence type="ECO:0000313" key="19">
    <source>
        <dbReference type="EMBL" id="MCM8748255.1"/>
    </source>
</evidence>
<evidence type="ECO:0000256" key="9">
    <source>
        <dbReference type="ARBA" id="ARBA00022796"/>
    </source>
</evidence>
<keyword evidence="12" id="KW-1278">Translocase</keyword>
<feature type="transmembrane region" description="Helical" evidence="16">
    <location>
        <begin position="207"/>
        <end position="230"/>
    </location>
</feature>
<dbReference type="InterPro" id="IPR023299">
    <property type="entry name" value="ATPase_P-typ_cyto_dom_N"/>
</dbReference>
<dbReference type="AlphaFoldDB" id="A0AA41WDC3"/>
<keyword evidence="13 16" id="KW-1133">Transmembrane helix</keyword>
<evidence type="ECO:0000256" key="17">
    <source>
        <dbReference type="SAM" id="Coils"/>
    </source>
</evidence>
<gene>
    <name evidence="19" type="ORF">NET02_03780</name>
</gene>
<evidence type="ECO:0000256" key="5">
    <source>
        <dbReference type="ARBA" id="ARBA00022692"/>
    </source>
</evidence>
<dbReference type="PROSITE" id="PS00154">
    <property type="entry name" value="ATPASE_E1_E2"/>
    <property type="match status" value="1"/>
</dbReference>
<evidence type="ECO:0000256" key="13">
    <source>
        <dbReference type="ARBA" id="ARBA00022989"/>
    </source>
</evidence>
<feature type="transmembrane region" description="Helical" evidence="16">
    <location>
        <begin position="180"/>
        <end position="201"/>
    </location>
</feature>
<dbReference type="GO" id="GO:0005524">
    <property type="term" value="F:ATP binding"/>
    <property type="evidence" value="ECO:0007669"/>
    <property type="project" value="UniProtKB-UniRule"/>
</dbReference>
<keyword evidence="7" id="KW-0677">Repeat</keyword>
<keyword evidence="20" id="KW-1185">Reference proteome</keyword>
<comment type="caution">
    <text evidence="19">The sequence shown here is derived from an EMBL/GenBank/DDBJ whole genome shotgun (WGS) entry which is preliminary data.</text>
</comment>
<dbReference type="SFLD" id="SFLDF00027">
    <property type="entry name" value="p-type_atpase"/>
    <property type="match status" value="1"/>
</dbReference>
<dbReference type="FunFam" id="2.70.150.10:FF:000020">
    <property type="entry name" value="Copper-exporting P-type ATPase A"/>
    <property type="match status" value="1"/>
</dbReference>
<dbReference type="SUPFAM" id="SSF56784">
    <property type="entry name" value="HAD-like"/>
    <property type="match status" value="1"/>
</dbReference>
<dbReference type="SUPFAM" id="SSF55008">
    <property type="entry name" value="HMA, heavy metal-associated domain"/>
    <property type="match status" value="2"/>
</dbReference>
<accession>A0AA41WDC3</accession>
<dbReference type="Pfam" id="PF00702">
    <property type="entry name" value="Hydrolase"/>
    <property type="match status" value="1"/>
</dbReference>
<dbReference type="PRINTS" id="PR00119">
    <property type="entry name" value="CATATPASE"/>
</dbReference>
<dbReference type="PANTHER" id="PTHR43520">
    <property type="entry name" value="ATP7, ISOFORM B"/>
    <property type="match status" value="1"/>
</dbReference>
<dbReference type="GO" id="GO:0016887">
    <property type="term" value="F:ATP hydrolysis activity"/>
    <property type="evidence" value="ECO:0007669"/>
    <property type="project" value="InterPro"/>
</dbReference>
<dbReference type="CDD" id="cd00371">
    <property type="entry name" value="HMA"/>
    <property type="match status" value="2"/>
</dbReference>
<dbReference type="InterPro" id="IPR018303">
    <property type="entry name" value="ATPase_P-typ_P_site"/>
</dbReference>
<sequence>MNAGFSPQPVDSQASAADAALLANGRRTKKLHLKVGGMHCSLCTASIERAVGRLDGVRSVHASIAHEEVLVEYDPERVAPATIEAALEAIGFSVRAPDERLALLEEERELAIARRKALQAAILLAAASALMLASALFGPSRTRMLIMAALALYAVGGPARFIVARNGWQSVRRGILNQDVLASASALAGLGGGLVGLALPALPAGEFFGATVFVLAFHLIGGYTSVLVHLRASQSVRRLLALVPPVARRVAADGSEVTVPVDRLAVGDLVRIRPGERIPVDGRVVEGASSVDESLVTGESVPVDKLPGSEVIGGALNLTGALVVQVTRVGPDTFLQSVARQVAEARAMKPGILRLVDQVLLVYVPTVFGASVLGLLLWAAGSWLVSGDVDLLRASFAALGALIMGYPCALGMATPLALIRASGEAAARGILMRSGEAFQVFRNVRAIAFDKTGTLTEGKPALAGCHALAGTPSDLLKLAASAEHPSEHPLARAIVSAARQQGIRLSEPEGFVAEPGRGVRARVEGHDVLVGTSRFLAEQGIDLTPLHPLVERVQREGQTAVLVAIDGQAAGVLGLADRVKADARATIEAFRRRGIEPILLSGDHRRVVNAVAAAAGIEVVRAEMLPADKAAAIRELQHGGVRVAMVGDGINDAPALMQADVGIAIGAGTDIAIEAADIVLIGDRLSALVDAYELARRSYRLTAANVALALVFNGAGIAVAVTGLVTPVWAMGAMAVSVSLVLGHSFAGRLLPRPRPSTQPAPPPRMAYVFTVPTIHCEGCYRRIQRKLRRCTGVLEVEGEIPERRVVVIVERGRARKEELRAELERLGQEVASVEVLEPVGERY</sequence>
<dbReference type="InterPro" id="IPR036163">
    <property type="entry name" value="HMA_dom_sf"/>
</dbReference>
<dbReference type="FunFam" id="3.30.70.100:FF:000001">
    <property type="entry name" value="ATPase copper transporting beta"/>
    <property type="match status" value="1"/>
</dbReference>
<evidence type="ECO:0000256" key="10">
    <source>
        <dbReference type="ARBA" id="ARBA00022840"/>
    </source>
</evidence>
<dbReference type="Pfam" id="PF00403">
    <property type="entry name" value="HMA"/>
    <property type="match status" value="2"/>
</dbReference>
<dbReference type="InterPro" id="IPR027256">
    <property type="entry name" value="P-typ_ATPase_IB"/>
</dbReference>
<dbReference type="Proteomes" id="UP001165306">
    <property type="component" value="Unassembled WGS sequence"/>
</dbReference>
<evidence type="ECO:0000256" key="16">
    <source>
        <dbReference type="RuleBase" id="RU362081"/>
    </source>
</evidence>
<evidence type="ECO:0000256" key="11">
    <source>
        <dbReference type="ARBA" id="ARBA00022842"/>
    </source>
</evidence>
<dbReference type="PANTHER" id="PTHR43520:SF8">
    <property type="entry name" value="P-TYPE CU(+) TRANSPORTER"/>
    <property type="match status" value="1"/>
</dbReference>
<feature type="transmembrane region" description="Helical" evidence="16">
    <location>
        <begin position="117"/>
        <end position="138"/>
    </location>
</feature>
<dbReference type="InterPro" id="IPR006122">
    <property type="entry name" value="HMA_Cu_ion-bd"/>
</dbReference>
<feature type="transmembrane region" description="Helical" evidence="16">
    <location>
        <begin position="359"/>
        <end position="384"/>
    </location>
</feature>
<dbReference type="EMBL" id="JAMSLR010000002">
    <property type="protein sequence ID" value="MCM8748255.1"/>
    <property type="molecule type" value="Genomic_DNA"/>
</dbReference>
<keyword evidence="17" id="KW-0175">Coiled coil</keyword>